<proteinExistence type="predicted"/>
<evidence type="ECO:0000313" key="3">
    <source>
        <dbReference type="Proteomes" id="UP001445076"/>
    </source>
</evidence>
<comment type="caution">
    <text evidence="2">The sequence shown here is derived from an EMBL/GenBank/DDBJ whole genome shotgun (WGS) entry which is preliminary data.</text>
</comment>
<dbReference type="AlphaFoldDB" id="A0AAW0W0K6"/>
<evidence type="ECO:0000313" key="2">
    <source>
        <dbReference type="EMBL" id="KAK8722016.1"/>
    </source>
</evidence>
<dbReference type="Proteomes" id="UP001445076">
    <property type="component" value="Unassembled WGS sequence"/>
</dbReference>
<dbReference type="EMBL" id="JARKIK010000097">
    <property type="protein sequence ID" value="KAK8722016.1"/>
    <property type="molecule type" value="Genomic_DNA"/>
</dbReference>
<name>A0AAW0W0K6_CHEQU</name>
<organism evidence="2 3">
    <name type="scientific">Cherax quadricarinatus</name>
    <name type="common">Australian red claw crayfish</name>
    <dbReference type="NCBI Taxonomy" id="27406"/>
    <lineage>
        <taxon>Eukaryota</taxon>
        <taxon>Metazoa</taxon>
        <taxon>Ecdysozoa</taxon>
        <taxon>Arthropoda</taxon>
        <taxon>Crustacea</taxon>
        <taxon>Multicrustacea</taxon>
        <taxon>Malacostraca</taxon>
        <taxon>Eumalacostraca</taxon>
        <taxon>Eucarida</taxon>
        <taxon>Decapoda</taxon>
        <taxon>Pleocyemata</taxon>
        <taxon>Astacidea</taxon>
        <taxon>Parastacoidea</taxon>
        <taxon>Parastacidae</taxon>
        <taxon>Cherax</taxon>
    </lineage>
</organism>
<dbReference type="Pfam" id="PF23070">
    <property type="entry name" value="DUF7043"/>
    <property type="match status" value="1"/>
</dbReference>
<dbReference type="PANTHER" id="PTHR22255">
    <property type="entry name" value="LP06548P"/>
    <property type="match status" value="1"/>
</dbReference>
<sequence length="273" mass="31889">KESRKEEKYRCFIRNREDDLYLGHSITPECSPLKTPENSPIRFRLSYVKHEVVPPGCFLPRNLTGDWQSTGPGEPHLTINATHIQETTWRGYSAKTSIYVCLQHRGSRYLMAKLSVEGCQTEYVCWEMVPRHHNIVRFRVTWPLIYQGYYQVCDYANFRSGREWQYHTLIADPPEPISCPIGGRFSFVQRGPSPLTKRILGGITSSPLDTYPCHRQVSDLSVCTPDRRWINIDMDLCLSLNKDGHHVDYNRMLDYRLQCVGFWHENLRSYLVT</sequence>
<feature type="non-terminal residue" evidence="2">
    <location>
        <position position="273"/>
    </location>
</feature>
<dbReference type="InterPro" id="IPR055471">
    <property type="entry name" value="DUF7043"/>
</dbReference>
<gene>
    <name evidence="2" type="ORF">OTU49_012432</name>
</gene>
<dbReference type="PANTHER" id="PTHR22255:SF1">
    <property type="entry name" value="LD32918P"/>
    <property type="match status" value="1"/>
</dbReference>
<reference evidence="2 3" key="1">
    <citation type="journal article" date="2024" name="BMC Genomics">
        <title>Genome assembly of redclaw crayfish (Cherax quadricarinatus) provides insights into its immune adaptation and hypoxia tolerance.</title>
        <authorList>
            <person name="Liu Z."/>
            <person name="Zheng J."/>
            <person name="Li H."/>
            <person name="Fang K."/>
            <person name="Wang S."/>
            <person name="He J."/>
            <person name="Zhou D."/>
            <person name="Weng S."/>
            <person name="Chi M."/>
            <person name="Gu Z."/>
            <person name="He J."/>
            <person name="Li F."/>
            <person name="Wang M."/>
        </authorList>
    </citation>
    <scope>NUCLEOTIDE SEQUENCE [LARGE SCALE GENOMIC DNA]</scope>
    <source>
        <strain evidence="2">ZL_2023a</strain>
    </source>
</reference>
<keyword evidence="3" id="KW-1185">Reference proteome</keyword>
<protein>
    <recommendedName>
        <fullName evidence="1">DUF7043 domain-containing protein</fullName>
    </recommendedName>
</protein>
<accession>A0AAW0W0K6</accession>
<evidence type="ECO:0000259" key="1">
    <source>
        <dbReference type="Pfam" id="PF23070"/>
    </source>
</evidence>
<feature type="domain" description="DUF7043" evidence="1">
    <location>
        <begin position="55"/>
        <end position="165"/>
    </location>
</feature>
<feature type="non-terminal residue" evidence="2">
    <location>
        <position position="1"/>
    </location>
</feature>
<dbReference type="GO" id="GO:0042060">
    <property type="term" value="P:wound healing"/>
    <property type="evidence" value="ECO:0007669"/>
    <property type="project" value="TreeGrafter"/>
</dbReference>